<feature type="non-terminal residue" evidence="1">
    <location>
        <position position="1"/>
    </location>
</feature>
<sequence length="63" mass="7563">FYKLNEANSWTYAEVVEYYHTKLEQKDWMRVLDKIKKDLQIVASSDLSFDKKCKRKAQSILDC</sequence>
<organism evidence="1 2">
    <name type="scientific">Racocetra persica</name>
    <dbReference type="NCBI Taxonomy" id="160502"/>
    <lineage>
        <taxon>Eukaryota</taxon>
        <taxon>Fungi</taxon>
        <taxon>Fungi incertae sedis</taxon>
        <taxon>Mucoromycota</taxon>
        <taxon>Glomeromycotina</taxon>
        <taxon>Glomeromycetes</taxon>
        <taxon>Diversisporales</taxon>
        <taxon>Gigasporaceae</taxon>
        <taxon>Racocetra</taxon>
    </lineage>
</organism>
<evidence type="ECO:0000313" key="2">
    <source>
        <dbReference type="Proteomes" id="UP000789920"/>
    </source>
</evidence>
<protein>
    <submittedName>
        <fullName evidence="1">5645_t:CDS:1</fullName>
    </submittedName>
</protein>
<keyword evidence="2" id="KW-1185">Reference proteome</keyword>
<accession>A0ACA9S858</accession>
<proteinExistence type="predicted"/>
<dbReference type="EMBL" id="CAJVQC010100992">
    <property type="protein sequence ID" value="CAG8831238.1"/>
    <property type="molecule type" value="Genomic_DNA"/>
</dbReference>
<reference evidence="1" key="1">
    <citation type="submission" date="2021-06" db="EMBL/GenBank/DDBJ databases">
        <authorList>
            <person name="Kallberg Y."/>
            <person name="Tangrot J."/>
            <person name="Rosling A."/>
        </authorList>
    </citation>
    <scope>NUCLEOTIDE SEQUENCE</scope>
    <source>
        <strain evidence="1">MA461A</strain>
    </source>
</reference>
<name>A0ACA9S858_9GLOM</name>
<comment type="caution">
    <text evidence="1">The sequence shown here is derived from an EMBL/GenBank/DDBJ whole genome shotgun (WGS) entry which is preliminary data.</text>
</comment>
<dbReference type="Proteomes" id="UP000789920">
    <property type="component" value="Unassembled WGS sequence"/>
</dbReference>
<gene>
    <name evidence="1" type="ORF">RPERSI_LOCUS28069</name>
</gene>
<evidence type="ECO:0000313" key="1">
    <source>
        <dbReference type="EMBL" id="CAG8831238.1"/>
    </source>
</evidence>